<feature type="transmembrane region" description="Helical" evidence="5">
    <location>
        <begin position="242"/>
        <end position="262"/>
    </location>
</feature>
<dbReference type="Proteomes" id="UP001499951">
    <property type="component" value="Unassembled WGS sequence"/>
</dbReference>
<dbReference type="EMBL" id="BAAADD010000005">
    <property type="protein sequence ID" value="GAA0571181.1"/>
    <property type="molecule type" value="Genomic_DNA"/>
</dbReference>
<dbReference type="PANTHER" id="PTHR10846:SF8">
    <property type="entry name" value="INNER MEMBRANE PROTEIN YRBG"/>
    <property type="match status" value="1"/>
</dbReference>
<evidence type="ECO:0000256" key="5">
    <source>
        <dbReference type="SAM" id="Phobius"/>
    </source>
</evidence>
<gene>
    <name evidence="7" type="ORF">GCM10008942_19860</name>
</gene>
<feature type="transmembrane region" description="Helical" evidence="5">
    <location>
        <begin position="68"/>
        <end position="89"/>
    </location>
</feature>
<protein>
    <submittedName>
        <fullName evidence="7">Calcium/sodium antiporter</fullName>
    </submittedName>
</protein>
<dbReference type="PANTHER" id="PTHR10846">
    <property type="entry name" value="SODIUM/POTASSIUM/CALCIUM EXCHANGER"/>
    <property type="match status" value="1"/>
</dbReference>
<feature type="domain" description="Sodium/calcium exchanger membrane region" evidence="6">
    <location>
        <begin position="4"/>
        <end position="142"/>
    </location>
</feature>
<keyword evidence="4 5" id="KW-0472">Membrane</keyword>
<proteinExistence type="predicted"/>
<feature type="transmembrane region" description="Helical" evidence="5">
    <location>
        <begin position="299"/>
        <end position="315"/>
    </location>
</feature>
<dbReference type="InterPro" id="IPR004481">
    <property type="entry name" value="K/Na/Ca-exchanger"/>
</dbReference>
<keyword evidence="8" id="KW-1185">Reference proteome</keyword>
<keyword evidence="2 5" id="KW-0812">Transmembrane</keyword>
<dbReference type="Gene3D" id="1.20.1420.30">
    <property type="entry name" value="NCX, central ion-binding region"/>
    <property type="match status" value="1"/>
</dbReference>
<dbReference type="RefSeq" id="WP_166934075.1">
    <property type="nucleotide sequence ID" value="NZ_BAAADD010000005.1"/>
</dbReference>
<dbReference type="Pfam" id="PF01699">
    <property type="entry name" value="Na_Ca_ex"/>
    <property type="match status" value="2"/>
</dbReference>
<dbReference type="InterPro" id="IPR044880">
    <property type="entry name" value="NCX_ion-bd_dom_sf"/>
</dbReference>
<organism evidence="7 8">
    <name type="scientific">Rhizomicrobium electricum</name>
    <dbReference type="NCBI Taxonomy" id="480070"/>
    <lineage>
        <taxon>Bacteria</taxon>
        <taxon>Pseudomonadati</taxon>
        <taxon>Pseudomonadota</taxon>
        <taxon>Alphaproteobacteria</taxon>
        <taxon>Micropepsales</taxon>
        <taxon>Micropepsaceae</taxon>
        <taxon>Rhizomicrobium</taxon>
    </lineage>
</organism>
<feature type="transmembrane region" description="Helical" evidence="5">
    <location>
        <begin position="174"/>
        <end position="196"/>
    </location>
</feature>
<evidence type="ECO:0000313" key="8">
    <source>
        <dbReference type="Proteomes" id="UP001499951"/>
    </source>
</evidence>
<keyword evidence="3 5" id="KW-1133">Transmembrane helix</keyword>
<feature type="transmembrane region" description="Helical" evidence="5">
    <location>
        <begin position="36"/>
        <end position="56"/>
    </location>
</feature>
<accession>A0ABP3PSB5</accession>
<dbReference type="InterPro" id="IPR004837">
    <property type="entry name" value="NaCa_Exmemb"/>
</dbReference>
<evidence type="ECO:0000256" key="2">
    <source>
        <dbReference type="ARBA" id="ARBA00022692"/>
    </source>
</evidence>
<name>A0ABP3PSB5_9PROT</name>
<evidence type="ECO:0000259" key="6">
    <source>
        <dbReference type="Pfam" id="PF01699"/>
    </source>
</evidence>
<evidence type="ECO:0000256" key="3">
    <source>
        <dbReference type="ARBA" id="ARBA00022989"/>
    </source>
</evidence>
<feature type="transmembrane region" description="Helical" evidence="5">
    <location>
        <begin position="208"/>
        <end position="230"/>
    </location>
</feature>
<comment type="caution">
    <text evidence="7">The sequence shown here is derived from an EMBL/GenBank/DDBJ whole genome shotgun (WGS) entry which is preliminary data.</text>
</comment>
<evidence type="ECO:0000256" key="4">
    <source>
        <dbReference type="ARBA" id="ARBA00023136"/>
    </source>
</evidence>
<sequence>MAHGVLIAAFLLVLIGSELAVRGGVGLARWFDVPPLVTGILVVAVLTVAPELFVTFRAVTMGRPEMALGGLIGSNILNLLFVMGLGALIHPMASPPKVVFRDGGALLLAALGLIGCALAGGVSRVAGALMLAAFAGYVVLVFATDWRRAPEHSVPLARALFRSEGPMPSTTGSFVVLVLGFIMIALGAHLGVVGAINFAAELGWSETTIGLIVISAGLSSPKLLLTLWSAVRGHTSVAVGQLAGAGVFSFTLVLGLIALFWPMAFPAALASRDVYILAAIALVLMPLLAMRWRLSRPRGILLILAYGCYLAFVLWRQGLPLPWEF</sequence>
<feature type="transmembrane region" description="Helical" evidence="5">
    <location>
        <begin position="274"/>
        <end position="292"/>
    </location>
</feature>
<reference evidence="8" key="1">
    <citation type="journal article" date="2019" name="Int. J. Syst. Evol. Microbiol.">
        <title>The Global Catalogue of Microorganisms (GCM) 10K type strain sequencing project: providing services to taxonomists for standard genome sequencing and annotation.</title>
        <authorList>
            <consortium name="The Broad Institute Genomics Platform"/>
            <consortium name="The Broad Institute Genome Sequencing Center for Infectious Disease"/>
            <person name="Wu L."/>
            <person name="Ma J."/>
        </authorList>
    </citation>
    <scope>NUCLEOTIDE SEQUENCE [LARGE SCALE GENOMIC DNA]</scope>
    <source>
        <strain evidence="8">JCM 15089</strain>
    </source>
</reference>
<evidence type="ECO:0000256" key="1">
    <source>
        <dbReference type="ARBA" id="ARBA00004141"/>
    </source>
</evidence>
<feature type="transmembrane region" description="Helical" evidence="5">
    <location>
        <begin position="109"/>
        <end position="142"/>
    </location>
</feature>
<feature type="domain" description="Sodium/calcium exchanger membrane region" evidence="6">
    <location>
        <begin position="173"/>
        <end position="315"/>
    </location>
</feature>
<comment type="subcellular location">
    <subcellularLocation>
        <location evidence="1">Membrane</location>
        <topology evidence="1">Multi-pass membrane protein</topology>
    </subcellularLocation>
</comment>
<evidence type="ECO:0000313" key="7">
    <source>
        <dbReference type="EMBL" id="GAA0571181.1"/>
    </source>
</evidence>